<sequence>MTARQRQLAAEQLEAFYSDRLTADQVQHFVDLTSGLDIDGHVVDVGGGCGHFARLAQRKTGKPVRVIDTDPKSVEACRAVGIEAVVGDALAPLSAGDEAVACFNLMLHHLVADNGNLTTRMQMQALTAWRGRVKYLFVHEYVYDSFLGDLSGKIIYAITSSKALSAVARQIGKIVPSLRANTFGVGVRFRSEASWIDLFRSAGFEVAKSTRGDVEPLPLPRRALLIRRKSRDSYLLIARN</sequence>
<dbReference type="SUPFAM" id="SSF53335">
    <property type="entry name" value="S-adenosyl-L-methionine-dependent methyltransferases"/>
    <property type="match status" value="1"/>
</dbReference>
<keyword evidence="2" id="KW-1185">Reference proteome</keyword>
<dbReference type="AlphaFoldDB" id="A0A923MS77"/>
<dbReference type="InterPro" id="IPR029063">
    <property type="entry name" value="SAM-dependent_MTases_sf"/>
</dbReference>
<organism evidence="1 2">
    <name type="scientific">Ramlibacter cellulosilyticus</name>
    <dbReference type="NCBI Taxonomy" id="2764187"/>
    <lineage>
        <taxon>Bacteria</taxon>
        <taxon>Pseudomonadati</taxon>
        <taxon>Pseudomonadota</taxon>
        <taxon>Betaproteobacteria</taxon>
        <taxon>Burkholderiales</taxon>
        <taxon>Comamonadaceae</taxon>
        <taxon>Ramlibacter</taxon>
    </lineage>
</organism>
<dbReference type="GO" id="GO:0008168">
    <property type="term" value="F:methyltransferase activity"/>
    <property type="evidence" value="ECO:0007669"/>
    <property type="project" value="UniProtKB-KW"/>
</dbReference>
<proteinExistence type="predicted"/>
<dbReference type="EMBL" id="JACORT010000008">
    <property type="protein sequence ID" value="MBC5784862.1"/>
    <property type="molecule type" value="Genomic_DNA"/>
</dbReference>
<name>A0A923MS77_9BURK</name>
<protein>
    <submittedName>
        <fullName evidence="1">Class I SAM-dependent methyltransferase</fullName>
    </submittedName>
</protein>
<evidence type="ECO:0000313" key="2">
    <source>
        <dbReference type="Proteomes" id="UP000608513"/>
    </source>
</evidence>
<evidence type="ECO:0000313" key="1">
    <source>
        <dbReference type="EMBL" id="MBC5784862.1"/>
    </source>
</evidence>
<dbReference type="Gene3D" id="3.40.50.150">
    <property type="entry name" value="Vaccinia Virus protein VP39"/>
    <property type="match status" value="1"/>
</dbReference>
<reference evidence="1" key="1">
    <citation type="submission" date="2020-08" db="EMBL/GenBank/DDBJ databases">
        <title>Ramlibacter sp. USB13 16S ribosomal RNA gene genome sequencing and assembly.</title>
        <authorList>
            <person name="Kang M."/>
        </authorList>
    </citation>
    <scope>NUCLEOTIDE SEQUENCE</scope>
    <source>
        <strain evidence="1">USB13</strain>
    </source>
</reference>
<keyword evidence="1" id="KW-0808">Transferase</keyword>
<keyword evidence="1" id="KW-0489">Methyltransferase</keyword>
<dbReference type="RefSeq" id="WP_187077607.1">
    <property type="nucleotide sequence ID" value="NZ_JACORT010000008.1"/>
</dbReference>
<comment type="caution">
    <text evidence="1">The sequence shown here is derived from an EMBL/GenBank/DDBJ whole genome shotgun (WGS) entry which is preliminary data.</text>
</comment>
<dbReference type="CDD" id="cd02440">
    <property type="entry name" value="AdoMet_MTases"/>
    <property type="match status" value="1"/>
</dbReference>
<gene>
    <name evidence="1" type="ORF">H8N03_18090</name>
</gene>
<dbReference type="Proteomes" id="UP000608513">
    <property type="component" value="Unassembled WGS sequence"/>
</dbReference>
<accession>A0A923MS77</accession>
<dbReference type="GO" id="GO:0032259">
    <property type="term" value="P:methylation"/>
    <property type="evidence" value="ECO:0007669"/>
    <property type="project" value="UniProtKB-KW"/>
</dbReference>